<organism evidence="1 2">
    <name type="scientific">Akkermansia biwaensis</name>
    <dbReference type="NCBI Taxonomy" id="2946555"/>
    <lineage>
        <taxon>Bacteria</taxon>
        <taxon>Pseudomonadati</taxon>
        <taxon>Verrucomicrobiota</taxon>
        <taxon>Verrucomicrobiia</taxon>
        <taxon>Verrucomicrobiales</taxon>
        <taxon>Akkermansiaceae</taxon>
        <taxon>Akkermansia</taxon>
    </lineage>
</organism>
<protein>
    <submittedName>
        <fullName evidence="1">Uncharacterized protein</fullName>
    </submittedName>
</protein>
<accession>A0ABN6QMF8</accession>
<gene>
    <name evidence="1" type="ORF">Abiwalacus_20370</name>
</gene>
<evidence type="ECO:0000313" key="2">
    <source>
        <dbReference type="Proteomes" id="UP001062263"/>
    </source>
</evidence>
<name>A0ABN6QMF8_9BACT</name>
<reference evidence="1" key="1">
    <citation type="submission" date="2022-06" db="EMBL/GenBank/DDBJ databases">
        <title>Akkermansia biwalacus sp. nov., an anaerobic mucin-degrading bacterium isolated from human intestine.</title>
        <authorList>
            <person name="Kobayashi Y."/>
            <person name="Inoue S."/>
            <person name="Kawahara T."/>
            <person name="Kohda N."/>
        </authorList>
    </citation>
    <scope>NUCLEOTIDE SEQUENCE</scope>
    <source>
        <strain evidence="1">WON2089</strain>
    </source>
</reference>
<dbReference type="Proteomes" id="UP001062263">
    <property type="component" value="Chromosome"/>
</dbReference>
<proteinExistence type="predicted"/>
<evidence type="ECO:0000313" key="1">
    <source>
        <dbReference type="EMBL" id="BDL44463.1"/>
    </source>
</evidence>
<keyword evidence="2" id="KW-1185">Reference proteome</keyword>
<sequence>MSVMDDNITSRLINYHQQRRDLMDLLNDAIDKLHAMRLRDEDDVTAKACEDIAERSGKIKDLLDGL</sequence>
<dbReference type="EMBL" id="AP025943">
    <property type="protein sequence ID" value="BDL44463.1"/>
    <property type="molecule type" value="Genomic_DNA"/>
</dbReference>